<evidence type="ECO:0000259" key="18">
    <source>
        <dbReference type="Pfam" id="PF02706"/>
    </source>
</evidence>
<keyword evidence="13 17" id="KW-0472">Membrane</keyword>
<dbReference type="InterPro" id="IPR003856">
    <property type="entry name" value="LPS_length_determ_N"/>
</dbReference>
<dbReference type="InterPro" id="IPR027417">
    <property type="entry name" value="P-loop_NTPase"/>
</dbReference>
<evidence type="ECO:0000256" key="7">
    <source>
        <dbReference type="ARBA" id="ARBA00022679"/>
    </source>
</evidence>
<dbReference type="InterPro" id="IPR005702">
    <property type="entry name" value="Wzc-like_C"/>
</dbReference>
<dbReference type="PANTHER" id="PTHR32309">
    <property type="entry name" value="TYROSINE-PROTEIN KINASE"/>
    <property type="match status" value="1"/>
</dbReference>
<accession>A0A840HQJ5</accession>
<feature type="domain" description="AAA" evidence="19">
    <location>
        <begin position="530"/>
        <end position="655"/>
    </location>
</feature>
<gene>
    <name evidence="20" type="ORF">HNQ99_000493</name>
</gene>
<evidence type="ECO:0000256" key="12">
    <source>
        <dbReference type="ARBA" id="ARBA00022989"/>
    </source>
</evidence>
<dbReference type="Pfam" id="PF13614">
    <property type="entry name" value="AAA_31"/>
    <property type="match status" value="1"/>
</dbReference>
<evidence type="ECO:0000256" key="11">
    <source>
        <dbReference type="ARBA" id="ARBA00022840"/>
    </source>
</evidence>
<feature type="transmembrane region" description="Helical" evidence="17">
    <location>
        <begin position="39"/>
        <end position="60"/>
    </location>
</feature>
<keyword evidence="21" id="KW-1185">Reference proteome</keyword>
<comment type="similarity">
    <text evidence="3">Belongs to the etk/wzc family.</text>
</comment>
<reference evidence="20 21" key="1">
    <citation type="submission" date="2020-08" db="EMBL/GenBank/DDBJ databases">
        <title>Genomic Encyclopedia of Type Strains, Phase IV (KMG-IV): sequencing the most valuable type-strain genomes for metagenomic binning, comparative biology and taxonomic classification.</title>
        <authorList>
            <person name="Goeker M."/>
        </authorList>
    </citation>
    <scope>NUCLEOTIDE SEQUENCE [LARGE SCALE GENOMIC DNA]</scope>
    <source>
        <strain evidence="20 21">DSM 7465</strain>
    </source>
</reference>
<protein>
    <recommendedName>
        <fullName evidence="4">non-specific protein-tyrosine kinase</fullName>
        <ecNumber evidence="4">2.7.10.2</ecNumber>
    </recommendedName>
</protein>
<dbReference type="Proteomes" id="UP000575068">
    <property type="component" value="Unassembled WGS sequence"/>
</dbReference>
<name>A0A840HQJ5_9SPHN</name>
<feature type="domain" description="Polysaccharide chain length determinant N-terminal" evidence="18">
    <location>
        <begin position="26"/>
        <end position="116"/>
    </location>
</feature>
<evidence type="ECO:0000256" key="10">
    <source>
        <dbReference type="ARBA" id="ARBA00022777"/>
    </source>
</evidence>
<dbReference type="GO" id="GO:0004713">
    <property type="term" value="F:protein tyrosine kinase activity"/>
    <property type="evidence" value="ECO:0007669"/>
    <property type="project" value="TreeGrafter"/>
</dbReference>
<evidence type="ECO:0000256" key="17">
    <source>
        <dbReference type="SAM" id="Phobius"/>
    </source>
</evidence>
<evidence type="ECO:0000256" key="13">
    <source>
        <dbReference type="ARBA" id="ARBA00023136"/>
    </source>
</evidence>
<dbReference type="EC" id="2.7.10.2" evidence="4"/>
<comment type="similarity">
    <text evidence="2">Belongs to the CpsD/CapB family.</text>
</comment>
<evidence type="ECO:0000313" key="20">
    <source>
        <dbReference type="EMBL" id="MBB4640205.1"/>
    </source>
</evidence>
<evidence type="ECO:0000256" key="14">
    <source>
        <dbReference type="ARBA" id="ARBA00023137"/>
    </source>
</evidence>
<keyword evidence="16" id="KW-0175">Coiled coil</keyword>
<keyword evidence="14" id="KW-0829">Tyrosine-protein kinase</keyword>
<evidence type="ECO:0000256" key="2">
    <source>
        <dbReference type="ARBA" id="ARBA00007316"/>
    </source>
</evidence>
<evidence type="ECO:0000256" key="6">
    <source>
        <dbReference type="ARBA" id="ARBA00022519"/>
    </source>
</evidence>
<evidence type="ECO:0000256" key="3">
    <source>
        <dbReference type="ARBA" id="ARBA00008883"/>
    </source>
</evidence>
<dbReference type="InterPro" id="IPR025669">
    <property type="entry name" value="AAA_dom"/>
</dbReference>
<dbReference type="RefSeq" id="WP_246414373.1">
    <property type="nucleotide sequence ID" value="NZ_JACHOV010000002.1"/>
</dbReference>
<keyword evidence="10" id="KW-0418">Kinase</keyword>
<evidence type="ECO:0000256" key="1">
    <source>
        <dbReference type="ARBA" id="ARBA00004429"/>
    </source>
</evidence>
<dbReference type="AlphaFoldDB" id="A0A840HQJ5"/>
<evidence type="ECO:0000256" key="5">
    <source>
        <dbReference type="ARBA" id="ARBA00022475"/>
    </source>
</evidence>
<comment type="subcellular location">
    <subcellularLocation>
        <location evidence="1">Cell inner membrane</location>
        <topology evidence="1">Multi-pass membrane protein</topology>
    </subcellularLocation>
</comment>
<dbReference type="CDD" id="cd05387">
    <property type="entry name" value="BY-kinase"/>
    <property type="match status" value="1"/>
</dbReference>
<comment type="caution">
    <text evidence="20">The sequence shown here is derived from an EMBL/GenBank/DDBJ whole genome shotgun (WGS) entry which is preliminary data.</text>
</comment>
<keyword evidence="9" id="KW-0547">Nucleotide-binding</keyword>
<evidence type="ECO:0000256" key="15">
    <source>
        <dbReference type="ARBA" id="ARBA00051245"/>
    </source>
</evidence>
<dbReference type="PANTHER" id="PTHR32309:SF13">
    <property type="entry name" value="FERRIC ENTEROBACTIN TRANSPORT PROTEIN FEPE"/>
    <property type="match status" value="1"/>
</dbReference>
<comment type="catalytic activity">
    <reaction evidence="15">
        <text>L-tyrosyl-[protein] + ATP = O-phospho-L-tyrosyl-[protein] + ADP + H(+)</text>
        <dbReference type="Rhea" id="RHEA:10596"/>
        <dbReference type="Rhea" id="RHEA-COMP:10136"/>
        <dbReference type="Rhea" id="RHEA-COMP:20101"/>
        <dbReference type="ChEBI" id="CHEBI:15378"/>
        <dbReference type="ChEBI" id="CHEBI:30616"/>
        <dbReference type="ChEBI" id="CHEBI:46858"/>
        <dbReference type="ChEBI" id="CHEBI:61978"/>
        <dbReference type="ChEBI" id="CHEBI:456216"/>
        <dbReference type="EC" id="2.7.10.2"/>
    </reaction>
</comment>
<keyword evidence="7" id="KW-0808">Transferase</keyword>
<keyword evidence="11" id="KW-0067">ATP-binding</keyword>
<evidence type="ECO:0000256" key="4">
    <source>
        <dbReference type="ARBA" id="ARBA00011903"/>
    </source>
</evidence>
<organism evidence="20 21">
    <name type="scientific">Rhizorhapis suberifaciens</name>
    <name type="common">corky root of lettuce</name>
    <dbReference type="NCBI Taxonomy" id="13656"/>
    <lineage>
        <taxon>Bacteria</taxon>
        <taxon>Pseudomonadati</taxon>
        <taxon>Pseudomonadota</taxon>
        <taxon>Alphaproteobacteria</taxon>
        <taxon>Sphingomonadales</taxon>
        <taxon>Sphingomonadaceae</taxon>
        <taxon>Rhizorhapis</taxon>
    </lineage>
</organism>
<dbReference type="InterPro" id="IPR050445">
    <property type="entry name" value="Bact_polysacc_biosynth/exp"/>
</dbReference>
<evidence type="ECO:0000313" key="21">
    <source>
        <dbReference type="Proteomes" id="UP000575068"/>
    </source>
</evidence>
<dbReference type="Pfam" id="PF02706">
    <property type="entry name" value="Wzz"/>
    <property type="match status" value="1"/>
</dbReference>
<proteinExistence type="inferred from homology"/>
<keyword evidence="6" id="KW-0997">Cell inner membrane</keyword>
<keyword evidence="8 17" id="KW-0812">Transmembrane</keyword>
<feature type="coiled-coil region" evidence="16">
    <location>
        <begin position="201"/>
        <end position="339"/>
    </location>
</feature>
<sequence length="725" mass="77679">MMDARTHGPIDRPARPPSPVDEGALIDLHHIAGIIRRRIWVILSVSAIMLIATAAAYLLAEPRYLATGRVALERSREQVLQVQQVVPDVPPDSAAVDTEVQILKSPQLAARVVDKLKLIDDPEFNPALKEGFTIEADEARKTAVTILLSRLEVVREGFSYAITINFESISPTTAARVVNALSEIYVSAQVEEKSGATDRATKFLEAQLSQLRAQVQTAEATVAQYRAANGLFDASAGSSVTQEELSGLNSQVAQARASQAEAEARLSTARAQLAQGSTGEELGEALDSPVVSALRSQRAQVSAKVASLRQRYGPGYPELRNAQEELRDLDDQINSEVKRIISNVSIQANAARQRTSSLAGSLAATEGTLAANNKASVRLAELERNAESARVLYLAFLDRYKQTRAQKGLERSNSYIIARAGVPTFPTTPNLMIFIAAGIVSALAASSIAVAILQLLERGIETSDGIEKMLGVASLGSVPDTARLPELSKEEAGIPATQIIVDKPQSAFAEAFRRLRTSIHFALPEARSAVVAVTSSLPGEGKTTTAICLARSAALAGVKVVLVDCDIRRRSSSLQFSPLRSIGLAKLLAGKGTLDEALFVDEATGAYVLAQRPDDSTNISLSDSPAFAALLAELRVRFDLVVLDTPPVLPVDDSRVVSAMADGVVMLVRWRKTPGKAAELALRQLDEVGAHVIGASLTLVDMVQQTRVGYGDVGYYYSAYKSYYA</sequence>
<evidence type="ECO:0000256" key="16">
    <source>
        <dbReference type="SAM" id="Coils"/>
    </source>
</evidence>
<dbReference type="SUPFAM" id="SSF52540">
    <property type="entry name" value="P-loop containing nucleoside triphosphate hydrolases"/>
    <property type="match status" value="1"/>
</dbReference>
<evidence type="ECO:0000256" key="9">
    <source>
        <dbReference type="ARBA" id="ARBA00022741"/>
    </source>
</evidence>
<keyword evidence="5" id="KW-1003">Cell membrane</keyword>
<dbReference type="Gene3D" id="3.40.50.300">
    <property type="entry name" value="P-loop containing nucleotide triphosphate hydrolases"/>
    <property type="match status" value="1"/>
</dbReference>
<evidence type="ECO:0000256" key="8">
    <source>
        <dbReference type="ARBA" id="ARBA00022692"/>
    </source>
</evidence>
<dbReference type="GO" id="GO:0005886">
    <property type="term" value="C:plasma membrane"/>
    <property type="evidence" value="ECO:0007669"/>
    <property type="project" value="UniProtKB-SubCell"/>
</dbReference>
<keyword evidence="12 17" id="KW-1133">Transmembrane helix</keyword>
<dbReference type="EMBL" id="JACHOV010000002">
    <property type="protein sequence ID" value="MBB4640205.1"/>
    <property type="molecule type" value="Genomic_DNA"/>
</dbReference>
<evidence type="ECO:0000259" key="19">
    <source>
        <dbReference type="Pfam" id="PF13614"/>
    </source>
</evidence>